<dbReference type="Proteomes" id="UP001497623">
    <property type="component" value="Unassembled WGS sequence"/>
</dbReference>
<accession>A0AAV2RCR7</accession>
<feature type="region of interest" description="Disordered" evidence="1">
    <location>
        <begin position="1"/>
        <end position="29"/>
    </location>
</feature>
<evidence type="ECO:0008006" key="4">
    <source>
        <dbReference type="Google" id="ProtNLM"/>
    </source>
</evidence>
<dbReference type="EMBL" id="CAXKWB010019293">
    <property type="protein sequence ID" value="CAL4121802.1"/>
    <property type="molecule type" value="Genomic_DNA"/>
</dbReference>
<evidence type="ECO:0000256" key="1">
    <source>
        <dbReference type="SAM" id="MobiDB-lite"/>
    </source>
</evidence>
<protein>
    <recommendedName>
        <fullName evidence="4">Ameloblastin</fullName>
    </recommendedName>
</protein>
<feature type="region of interest" description="Disordered" evidence="1">
    <location>
        <begin position="186"/>
        <end position="222"/>
    </location>
</feature>
<sequence>SVLCLPPPRPPPPVLHSPATTTTQGRPNSSMAQWHALPATMMLILVVLVSMVSGQAPGMLHQLLGGWMTGGHNWNGQGWYPGHVPHTFQGKLSIPPGQQFPGQLAPPANLQAQALLRDAAGGNPSSLGYFMLGGKPFMVMSPAAGLARSEGIDGYAGPDGWITPLEGNDISLSTVEETWPLVEEAPVMPKEESSSIDSNTNDLIEGTLTFGDPISIDQQDSP</sequence>
<name>A0AAV2RCR7_MEGNR</name>
<organism evidence="2 3">
    <name type="scientific">Meganyctiphanes norvegica</name>
    <name type="common">Northern krill</name>
    <name type="synonym">Thysanopoda norvegica</name>
    <dbReference type="NCBI Taxonomy" id="48144"/>
    <lineage>
        <taxon>Eukaryota</taxon>
        <taxon>Metazoa</taxon>
        <taxon>Ecdysozoa</taxon>
        <taxon>Arthropoda</taxon>
        <taxon>Crustacea</taxon>
        <taxon>Multicrustacea</taxon>
        <taxon>Malacostraca</taxon>
        <taxon>Eumalacostraca</taxon>
        <taxon>Eucarida</taxon>
        <taxon>Euphausiacea</taxon>
        <taxon>Euphausiidae</taxon>
        <taxon>Meganyctiphanes</taxon>
    </lineage>
</organism>
<gene>
    <name evidence="2" type="ORF">MNOR_LOCUS22664</name>
</gene>
<dbReference type="AlphaFoldDB" id="A0AAV2RCR7"/>
<comment type="caution">
    <text evidence="2">The sequence shown here is derived from an EMBL/GenBank/DDBJ whole genome shotgun (WGS) entry which is preliminary data.</text>
</comment>
<proteinExistence type="predicted"/>
<feature type="compositionally biased region" description="Polar residues" evidence="1">
    <location>
        <begin position="18"/>
        <end position="29"/>
    </location>
</feature>
<feature type="non-terminal residue" evidence="2">
    <location>
        <position position="1"/>
    </location>
</feature>
<feature type="compositionally biased region" description="Pro residues" evidence="1">
    <location>
        <begin position="1"/>
        <end position="15"/>
    </location>
</feature>
<evidence type="ECO:0000313" key="3">
    <source>
        <dbReference type="Proteomes" id="UP001497623"/>
    </source>
</evidence>
<keyword evidence="3" id="KW-1185">Reference proteome</keyword>
<reference evidence="2 3" key="1">
    <citation type="submission" date="2024-05" db="EMBL/GenBank/DDBJ databases">
        <authorList>
            <person name="Wallberg A."/>
        </authorList>
    </citation>
    <scope>NUCLEOTIDE SEQUENCE [LARGE SCALE GENOMIC DNA]</scope>
</reference>
<evidence type="ECO:0000313" key="2">
    <source>
        <dbReference type="EMBL" id="CAL4121802.1"/>
    </source>
</evidence>